<keyword evidence="8" id="KW-0804">Transcription</keyword>
<protein>
    <submittedName>
        <fullName evidence="14">Zinc finger protein</fullName>
    </submittedName>
</protein>
<dbReference type="STRING" id="7209.A0A1I7W2V7"/>
<feature type="domain" description="C2H2-type" evidence="12">
    <location>
        <begin position="108"/>
        <end position="136"/>
    </location>
</feature>
<feature type="region of interest" description="Disordered" evidence="11">
    <location>
        <begin position="189"/>
        <end position="232"/>
    </location>
</feature>
<evidence type="ECO:0000256" key="11">
    <source>
        <dbReference type="SAM" id="MobiDB-lite"/>
    </source>
</evidence>
<dbReference type="PANTHER" id="PTHR24404:SF114">
    <property type="entry name" value="KLUMPFUSS, ISOFORM B-RELATED"/>
    <property type="match status" value="1"/>
</dbReference>
<comment type="subcellular location">
    <subcellularLocation>
        <location evidence="1">Nucleus</location>
    </subcellularLocation>
</comment>
<dbReference type="InterPro" id="IPR050589">
    <property type="entry name" value="Ikaros_C2H2-ZF"/>
</dbReference>
<dbReference type="Pfam" id="PF00096">
    <property type="entry name" value="zf-C2H2"/>
    <property type="match status" value="2"/>
</dbReference>
<dbReference type="FunFam" id="3.30.160.60:FF:000450">
    <property type="entry name" value="PR domain zinc finger protein 14"/>
    <property type="match status" value="1"/>
</dbReference>
<sequence>MPPKWQSLCKAANIEEANIRNGIVLRNIEFGEEIIICNEPEVSLLEPSKMHQNDKQGQQLEKIQQELTDIEHIGGYKCDRCGKMFTYAYYREKHLKYTRCVDRGDRKFRCSICPRSFEKRDRLRIHVLHVHENHRPHHFRVHSGERPYKCIFCSKSFTASSILRTHIRQHSGEKPFQCANCGKSFASHAAHDSHVRRTHQQQEQYQQQHQQQQQQQQYQQQQSPPPQQQQQQQQQQQRCSIYRCQMCQKTFEHELQLKFHQHCVHSITLP</sequence>
<accession>A0A1I7W2V7</accession>
<dbReference type="PROSITE" id="PS00028">
    <property type="entry name" value="ZINC_FINGER_C2H2_1"/>
    <property type="match status" value="4"/>
</dbReference>
<feature type="domain" description="C2H2-type" evidence="12">
    <location>
        <begin position="148"/>
        <end position="175"/>
    </location>
</feature>
<evidence type="ECO:0000313" key="13">
    <source>
        <dbReference type="Proteomes" id="UP000095285"/>
    </source>
</evidence>
<dbReference type="GO" id="GO:0000978">
    <property type="term" value="F:RNA polymerase II cis-regulatory region sequence-specific DNA binding"/>
    <property type="evidence" value="ECO:0007669"/>
    <property type="project" value="TreeGrafter"/>
</dbReference>
<keyword evidence="7" id="KW-0238">DNA-binding</keyword>
<evidence type="ECO:0000256" key="7">
    <source>
        <dbReference type="ARBA" id="ARBA00023125"/>
    </source>
</evidence>
<dbReference type="InterPro" id="IPR036236">
    <property type="entry name" value="Znf_C2H2_sf"/>
</dbReference>
<dbReference type="FunFam" id="3.30.160.60:FF:000100">
    <property type="entry name" value="Zinc finger 45-like"/>
    <property type="match status" value="1"/>
</dbReference>
<keyword evidence="6" id="KW-0805">Transcription regulation</keyword>
<proteinExistence type="predicted"/>
<feature type="domain" description="C2H2-type" evidence="12">
    <location>
        <begin position="76"/>
        <end position="107"/>
    </location>
</feature>
<dbReference type="AlphaFoldDB" id="A0A1I7W2V7"/>
<keyword evidence="5" id="KW-0862">Zinc</keyword>
<feature type="compositionally biased region" description="Low complexity" evidence="11">
    <location>
        <begin position="201"/>
        <end position="232"/>
    </location>
</feature>
<feature type="domain" description="C2H2-type" evidence="12">
    <location>
        <begin position="176"/>
        <end position="204"/>
    </location>
</feature>
<dbReference type="PANTHER" id="PTHR24404">
    <property type="entry name" value="ZINC FINGER PROTEIN"/>
    <property type="match status" value="1"/>
</dbReference>
<evidence type="ECO:0000256" key="2">
    <source>
        <dbReference type="ARBA" id="ARBA00022723"/>
    </source>
</evidence>
<evidence type="ECO:0000256" key="5">
    <source>
        <dbReference type="ARBA" id="ARBA00022833"/>
    </source>
</evidence>
<organism evidence="13 14">
    <name type="scientific">Loa loa</name>
    <name type="common">Eye worm</name>
    <name type="synonym">Filaria loa</name>
    <dbReference type="NCBI Taxonomy" id="7209"/>
    <lineage>
        <taxon>Eukaryota</taxon>
        <taxon>Metazoa</taxon>
        <taxon>Ecdysozoa</taxon>
        <taxon>Nematoda</taxon>
        <taxon>Chromadorea</taxon>
        <taxon>Rhabditida</taxon>
        <taxon>Spirurina</taxon>
        <taxon>Spiruromorpha</taxon>
        <taxon>Filarioidea</taxon>
        <taxon>Onchocercidae</taxon>
        <taxon>Loa</taxon>
    </lineage>
</organism>
<evidence type="ECO:0000256" key="9">
    <source>
        <dbReference type="ARBA" id="ARBA00023242"/>
    </source>
</evidence>
<evidence type="ECO:0000256" key="1">
    <source>
        <dbReference type="ARBA" id="ARBA00004123"/>
    </source>
</evidence>
<evidence type="ECO:0000256" key="3">
    <source>
        <dbReference type="ARBA" id="ARBA00022737"/>
    </source>
</evidence>
<evidence type="ECO:0000313" key="14">
    <source>
        <dbReference type="WBParaSite" id="EN70_9043"/>
    </source>
</evidence>
<keyword evidence="13" id="KW-1185">Reference proteome</keyword>
<evidence type="ECO:0000259" key="12">
    <source>
        <dbReference type="PROSITE" id="PS50157"/>
    </source>
</evidence>
<keyword evidence="4 10" id="KW-0863">Zinc-finger</keyword>
<name>A0A1I7W2V7_LOALO</name>
<dbReference type="Gene3D" id="3.30.160.60">
    <property type="entry name" value="Classic Zinc Finger"/>
    <property type="match status" value="3"/>
</dbReference>
<dbReference type="SMART" id="SM00355">
    <property type="entry name" value="ZnF_C2H2"/>
    <property type="match status" value="5"/>
</dbReference>
<dbReference type="Proteomes" id="UP000095285">
    <property type="component" value="Unassembled WGS sequence"/>
</dbReference>
<dbReference type="SUPFAM" id="SSF57667">
    <property type="entry name" value="beta-beta-alpha zinc fingers"/>
    <property type="match status" value="2"/>
</dbReference>
<evidence type="ECO:0000256" key="10">
    <source>
        <dbReference type="PROSITE-ProRule" id="PRU00042"/>
    </source>
</evidence>
<evidence type="ECO:0000256" key="6">
    <source>
        <dbReference type="ARBA" id="ARBA00023015"/>
    </source>
</evidence>
<reference evidence="13" key="1">
    <citation type="submission" date="2012-04" db="EMBL/GenBank/DDBJ databases">
        <title>The Genome Sequence of Loa loa.</title>
        <authorList>
            <consortium name="The Broad Institute Genome Sequencing Platform"/>
            <consortium name="Broad Institute Genome Sequencing Center for Infectious Disease"/>
            <person name="Nutman T.B."/>
            <person name="Fink D.L."/>
            <person name="Russ C."/>
            <person name="Young S."/>
            <person name="Zeng Q."/>
            <person name="Gargeya S."/>
            <person name="Alvarado L."/>
            <person name="Berlin A."/>
            <person name="Chapman S.B."/>
            <person name="Chen Z."/>
            <person name="Freedman E."/>
            <person name="Gellesch M."/>
            <person name="Goldberg J."/>
            <person name="Griggs A."/>
            <person name="Gujja S."/>
            <person name="Heilman E.R."/>
            <person name="Heiman D."/>
            <person name="Howarth C."/>
            <person name="Mehta T."/>
            <person name="Neiman D."/>
            <person name="Pearson M."/>
            <person name="Roberts A."/>
            <person name="Saif S."/>
            <person name="Shea T."/>
            <person name="Shenoy N."/>
            <person name="Sisk P."/>
            <person name="Stolte C."/>
            <person name="Sykes S."/>
            <person name="White J."/>
            <person name="Yandava C."/>
            <person name="Haas B."/>
            <person name="Henn M.R."/>
            <person name="Nusbaum C."/>
            <person name="Birren B."/>
        </authorList>
    </citation>
    <scope>NUCLEOTIDE SEQUENCE [LARGE SCALE GENOMIC DNA]</scope>
</reference>
<dbReference type="GO" id="GO:0005634">
    <property type="term" value="C:nucleus"/>
    <property type="evidence" value="ECO:0007669"/>
    <property type="project" value="UniProtKB-SubCell"/>
</dbReference>
<dbReference type="GO" id="GO:0008270">
    <property type="term" value="F:zinc ion binding"/>
    <property type="evidence" value="ECO:0007669"/>
    <property type="project" value="UniProtKB-KW"/>
</dbReference>
<keyword evidence="2" id="KW-0479">Metal-binding</keyword>
<dbReference type="WBParaSite" id="EN70_9043">
    <property type="protein sequence ID" value="EN70_9043"/>
    <property type="gene ID" value="EN70_9043"/>
</dbReference>
<evidence type="ECO:0000256" key="8">
    <source>
        <dbReference type="ARBA" id="ARBA00023163"/>
    </source>
</evidence>
<dbReference type="InterPro" id="IPR013087">
    <property type="entry name" value="Znf_C2H2_type"/>
</dbReference>
<feature type="domain" description="C2H2-type" evidence="12">
    <location>
        <begin position="242"/>
        <end position="270"/>
    </location>
</feature>
<dbReference type="GO" id="GO:0006357">
    <property type="term" value="P:regulation of transcription by RNA polymerase II"/>
    <property type="evidence" value="ECO:0007669"/>
    <property type="project" value="TreeGrafter"/>
</dbReference>
<evidence type="ECO:0000256" key="4">
    <source>
        <dbReference type="ARBA" id="ARBA00022771"/>
    </source>
</evidence>
<dbReference type="PROSITE" id="PS50157">
    <property type="entry name" value="ZINC_FINGER_C2H2_2"/>
    <property type="match status" value="5"/>
</dbReference>
<keyword evidence="9" id="KW-0539">Nucleus</keyword>
<keyword evidence="3" id="KW-0677">Repeat</keyword>
<dbReference type="GO" id="GO:0003700">
    <property type="term" value="F:DNA-binding transcription factor activity"/>
    <property type="evidence" value="ECO:0007669"/>
    <property type="project" value="TreeGrafter"/>
</dbReference>
<reference evidence="14" key="2">
    <citation type="submission" date="2016-11" db="UniProtKB">
        <authorList>
            <consortium name="WormBaseParasite"/>
        </authorList>
    </citation>
    <scope>IDENTIFICATION</scope>
</reference>